<feature type="compositionally biased region" description="Basic and acidic residues" evidence="4">
    <location>
        <begin position="562"/>
        <end position="571"/>
    </location>
</feature>
<evidence type="ECO:0000256" key="4">
    <source>
        <dbReference type="SAM" id="MobiDB-lite"/>
    </source>
</evidence>
<proteinExistence type="predicted"/>
<dbReference type="Pfam" id="PF00069">
    <property type="entry name" value="Pkinase"/>
    <property type="match status" value="1"/>
</dbReference>
<dbReference type="InterPro" id="IPR008271">
    <property type="entry name" value="Ser/Thr_kinase_AS"/>
</dbReference>
<evidence type="ECO:0000256" key="1">
    <source>
        <dbReference type="ARBA" id="ARBA00022741"/>
    </source>
</evidence>
<dbReference type="PROSITE" id="PS00107">
    <property type="entry name" value="PROTEIN_KINASE_ATP"/>
    <property type="match status" value="1"/>
</dbReference>
<dbReference type="InterPro" id="IPR005046">
    <property type="entry name" value="DUF285"/>
</dbReference>
<sequence length="977" mass="106417">MADVFLSVVALVKAGIECCRNAQACKDEAARIGKRLTLVVTRANEWKNVLADERMGHFREVVKDVYLCLQAATSSSYNKKLKRAIRSESLLAELRRAAKSLDAAFNDLKTDLQINLQISNLLKDKNKGVSNLLALDQSGHYATIQQQFDEVLKDIHDNAVEVVVSSPKDCIDDALYNEHPAAPAGGRSAVSQQQRQHRTKTFHPSAKELLAISLTPSLLDFSDDSENLLGGGGFADVYCGLYNRKPVAIKRLKINESDVASLSKEQVAHDVECLATEALLTHTCGTHSNIINVIGCITTLNEIDRPVIVMELMHTTLFHALRDRSLSNSLGFSRLLFLLKGIAGALEFLHLQGIVHHDVKPLNVLLNKGLTEAKLADFGESKVKGLHTTKARLGTIMATSSRQGNQIAGTAAYQAPEILSEEVSDTSRVCEMYSFGVTVWECMTKQIPHGGKKESSITVLAMKKKHLPMLVVPSRPRERLSEIEYVCWKALKMIATSCLSRDRTARPNACLVVTLWQDGKYTQKEGPMCVPDLDSSPTNSGVHVDSWLSTAPTTQGSTNQEHAGDVPDYTKRCKAGDTRRKILWGVAITVLVLGIIVLVVFLLSQSSPDQPSPPFNSTTQSNRESSNSPSTSLPTSQPLTTSPPSPPLPIVKTPTSAPVSIPPPTRSPTIAPVSFPPPTLSPTVKLSTGAPVSIPPPTLSPSGAVVSASQLPSGSLPVGLSFQTTRELYDAVDAYVSSSNPSDSTVAATYGYPIGMWDVSRITNFAQVFDAFDRNTTIRTFNEDLSGWDVSAATNMRSMFHGASSFNGDLSTWDVSQVSDMESMFQSARTFNGDISLWNVSRVSDMSNMFRSASVFNSDLAAWDVSSVTDMSYMFQSASEFNSELATWDVSSVTDMSWMFQSAQSFGGNLVSWNVGNVTDMSYMFNAASFFKVSLCSWLTLIPENTIVERMFFGAQSCPNTENTVLPNGPMCFTCNA</sequence>
<feature type="region of interest" description="Disordered" evidence="4">
    <location>
        <begin position="607"/>
        <end position="675"/>
    </location>
</feature>
<feature type="region of interest" description="Disordered" evidence="4">
    <location>
        <begin position="533"/>
        <end position="571"/>
    </location>
</feature>
<feature type="compositionally biased region" description="Polar residues" evidence="4">
    <location>
        <begin position="615"/>
        <end position="624"/>
    </location>
</feature>
<evidence type="ECO:0000313" key="7">
    <source>
        <dbReference type="EMBL" id="CAG9278124.1"/>
    </source>
</evidence>
<dbReference type="InterPro" id="IPR011009">
    <property type="entry name" value="Kinase-like_dom_sf"/>
</dbReference>
<name>A0A8J9S0C2_PHATR</name>
<feature type="compositionally biased region" description="Low complexity" evidence="4">
    <location>
        <begin position="625"/>
        <end position="640"/>
    </location>
</feature>
<dbReference type="InterPro" id="IPR011889">
    <property type="entry name" value="Liste_lipo_26"/>
</dbReference>
<dbReference type="EMBL" id="OU594942">
    <property type="protein sequence ID" value="CAG9278124.1"/>
    <property type="molecule type" value="Genomic_DNA"/>
</dbReference>
<dbReference type="CDD" id="cd21037">
    <property type="entry name" value="MLKL_NTD"/>
    <property type="match status" value="1"/>
</dbReference>
<feature type="binding site" evidence="3">
    <location>
        <position position="250"/>
    </location>
    <ligand>
        <name>ATP</name>
        <dbReference type="ChEBI" id="CHEBI:30616"/>
    </ligand>
</feature>
<dbReference type="SUPFAM" id="SSF56112">
    <property type="entry name" value="Protein kinase-like (PK-like)"/>
    <property type="match status" value="1"/>
</dbReference>
<keyword evidence="2 3" id="KW-0067">ATP-binding</keyword>
<dbReference type="PROSITE" id="PS50011">
    <property type="entry name" value="PROTEIN_KINASE_DOM"/>
    <property type="match status" value="1"/>
</dbReference>
<feature type="compositionally biased region" description="Polar residues" evidence="4">
    <location>
        <begin position="535"/>
        <end position="561"/>
    </location>
</feature>
<keyword evidence="1 3" id="KW-0547">Nucleotide-binding</keyword>
<keyword evidence="5" id="KW-1133">Transmembrane helix</keyword>
<reference evidence="7" key="1">
    <citation type="submission" date="2022-02" db="EMBL/GenBank/DDBJ databases">
        <authorList>
            <person name="Giguere J D."/>
        </authorList>
    </citation>
    <scope>NUCLEOTIDE SEQUENCE</scope>
    <source>
        <strain evidence="7">CCAP 1055/1</strain>
    </source>
</reference>
<dbReference type="Gene3D" id="1.10.510.10">
    <property type="entry name" value="Transferase(Phosphotransferase) domain 1"/>
    <property type="match status" value="1"/>
</dbReference>
<evidence type="ECO:0000256" key="3">
    <source>
        <dbReference type="PROSITE-ProRule" id="PRU10141"/>
    </source>
</evidence>
<protein>
    <recommendedName>
        <fullName evidence="6">Protein kinase domain-containing protein</fullName>
    </recommendedName>
</protein>
<dbReference type="InterPro" id="IPR059179">
    <property type="entry name" value="MLKL-like_MCAfunc"/>
</dbReference>
<dbReference type="NCBIfam" id="TIGR02167">
    <property type="entry name" value="Liste_lipo_26"/>
    <property type="match status" value="3"/>
</dbReference>
<dbReference type="Pfam" id="PF03382">
    <property type="entry name" value="DUF285"/>
    <property type="match status" value="1"/>
</dbReference>
<dbReference type="InterPro" id="IPR000719">
    <property type="entry name" value="Prot_kinase_dom"/>
</dbReference>
<keyword evidence="5" id="KW-0472">Membrane</keyword>
<feature type="transmembrane region" description="Helical" evidence="5">
    <location>
        <begin position="582"/>
        <end position="603"/>
    </location>
</feature>
<dbReference type="InterPro" id="IPR017441">
    <property type="entry name" value="Protein_kinase_ATP_BS"/>
</dbReference>
<dbReference type="InterPro" id="IPR051681">
    <property type="entry name" value="Ser/Thr_Kinases-Pseudokinases"/>
</dbReference>
<gene>
    <name evidence="7" type="ORF">PTTT1_LOCUS5929</name>
</gene>
<evidence type="ECO:0000256" key="2">
    <source>
        <dbReference type="ARBA" id="ARBA00022840"/>
    </source>
</evidence>
<evidence type="ECO:0000256" key="5">
    <source>
        <dbReference type="SAM" id="Phobius"/>
    </source>
</evidence>
<dbReference type="SMART" id="SM00220">
    <property type="entry name" value="S_TKc"/>
    <property type="match status" value="1"/>
</dbReference>
<keyword evidence="5" id="KW-0812">Transmembrane</keyword>
<dbReference type="AlphaFoldDB" id="A0A8J9S0C2"/>
<accession>A0A8J9S0C2</accession>
<dbReference type="GO" id="GO:0005524">
    <property type="term" value="F:ATP binding"/>
    <property type="evidence" value="ECO:0007669"/>
    <property type="project" value="UniProtKB-UniRule"/>
</dbReference>
<organism evidence="7">
    <name type="scientific">Phaeodactylum tricornutum</name>
    <name type="common">Diatom</name>
    <dbReference type="NCBI Taxonomy" id="2850"/>
    <lineage>
        <taxon>Eukaryota</taxon>
        <taxon>Sar</taxon>
        <taxon>Stramenopiles</taxon>
        <taxon>Ochrophyta</taxon>
        <taxon>Bacillariophyta</taxon>
        <taxon>Bacillariophyceae</taxon>
        <taxon>Bacillariophycidae</taxon>
        <taxon>Naviculales</taxon>
        <taxon>Phaeodactylaceae</taxon>
        <taxon>Phaeodactylum</taxon>
    </lineage>
</organism>
<dbReference type="PANTHER" id="PTHR44329">
    <property type="entry name" value="SERINE/THREONINE-PROTEIN KINASE TNNI3K-RELATED"/>
    <property type="match status" value="1"/>
</dbReference>
<dbReference type="Proteomes" id="UP000836788">
    <property type="component" value="Chromosome 1"/>
</dbReference>
<evidence type="ECO:0000259" key="6">
    <source>
        <dbReference type="PROSITE" id="PS50011"/>
    </source>
</evidence>
<feature type="domain" description="Protein kinase" evidence="6">
    <location>
        <begin position="223"/>
        <end position="522"/>
    </location>
</feature>
<dbReference type="PROSITE" id="PS00108">
    <property type="entry name" value="PROTEIN_KINASE_ST"/>
    <property type="match status" value="1"/>
</dbReference>
<dbReference type="GO" id="GO:0004674">
    <property type="term" value="F:protein serine/threonine kinase activity"/>
    <property type="evidence" value="ECO:0007669"/>
    <property type="project" value="TreeGrafter"/>
</dbReference>